<feature type="region of interest" description="Disordered" evidence="9">
    <location>
        <begin position="1"/>
        <end position="119"/>
    </location>
</feature>
<keyword evidence="5 8" id="KW-1133">Transmembrane helix</keyword>
<dbReference type="InterPro" id="IPR018107">
    <property type="entry name" value="Na-dicarboxylate_symporter_CS"/>
</dbReference>
<dbReference type="GO" id="GO:0005886">
    <property type="term" value="C:plasma membrane"/>
    <property type="evidence" value="ECO:0007669"/>
    <property type="project" value="TreeGrafter"/>
</dbReference>
<feature type="transmembrane region" description="Helical" evidence="8">
    <location>
        <begin position="504"/>
        <end position="532"/>
    </location>
</feature>
<dbReference type="AlphaFoldDB" id="A0A9D4TIY9"/>
<dbReference type="PRINTS" id="PR00173">
    <property type="entry name" value="EDTRNSPORT"/>
</dbReference>
<evidence type="ECO:0000256" key="2">
    <source>
        <dbReference type="ARBA" id="ARBA00022448"/>
    </source>
</evidence>
<evidence type="ECO:0000256" key="1">
    <source>
        <dbReference type="ARBA" id="ARBA00004141"/>
    </source>
</evidence>
<feature type="transmembrane region" description="Helical" evidence="8">
    <location>
        <begin position="360"/>
        <end position="381"/>
    </location>
</feature>
<dbReference type="PROSITE" id="PS00713">
    <property type="entry name" value="NA_DICARBOXYL_SYMP_1"/>
    <property type="match status" value="1"/>
</dbReference>
<keyword evidence="2 8" id="KW-0813">Transport</keyword>
<name>A0A9D4TIY9_CHLVU</name>
<accession>A0A9D4TIY9</accession>
<dbReference type="Pfam" id="PF00375">
    <property type="entry name" value="SDF"/>
    <property type="match status" value="2"/>
</dbReference>
<feature type="compositionally biased region" description="Gly residues" evidence="9">
    <location>
        <begin position="81"/>
        <end position="95"/>
    </location>
</feature>
<evidence type="ECO:0000313" key="11">
    <source>
        <dbReference type="Proteomes" id="UP001055712"/>
    </source>
</evidence>
<sequence length="605" mass="60978">MSSNGGNGSSSNSSRPSSSAAQRAPSPLKPRNPHADAPPPWQTSTLPPLRGRRRLAGSETAQQLRPDAQLDPQAALLAGSPDGGGGGYGGGGSGSGDTRASSGSTVLDPESPLDSPREQRSERCCSGLIREPLLLFTLLGVVAGVLLGVALKPAKLGSEATELIGFPGELMLRLLKMLVLPLVSASMVSGVCSLRQSGDGGGGGVDGGVGGNGSDGGSQRIRRLARLTAAFYFCSTGLAILIGIALVVAVHPGKGAPFDAIASTAGGCHKTQAQQVAKQAAAGAAAAAEAAAARSSTAQALMHVALQVVPDNVVRAAVDMNVLGVITFSLMLGLALSSLGAPAQPLIKAVGVLNAAVQRMVMAALWVSPLGIGSLIAASILKACDLLATLAALGLWVATVLTGLATFACLVLPLALWATTGRSPLAVARLFAQPLLMAFGTSTSAAALPQAMQCAKEAGCAEATVDFFLPLGTAVNMCGTALYEATTAIFIAQAHGVSLDAAQLLVVAVTASLAAVGAPAIPSAGLVTMLIVLQAVNLERYAADLAIILAVDWLLDRVRTAVNLLADVFGVMMVDHLMQRGVHSGGEGGKQIPYVQLELGDTRGG</sequence>
<evidence type="ECO:0000256" key="7">
    <source>
        <dbReference type="ARBA" id="ARBA00023180"/>
    </source>
</evidence>
<comment type="caution">
    <text evidence="10">The sequence shown here is derived from an EMBL/GenBank/DDBJ whole genome shotgun (WGS) entry which is preliminary data.</text>
</comment>
<dbReference type="OrthoDB" id="5877963at2759"/>
<gene>
    <name evidence="10" type="ORF">D9Q98_006795</name>
</gene>
<dbReference type="SUPFAM" id="SSF118215">
    <property type="entry name" value="Proton glutamate symport protein"/>
    <property type="match status" value="1"/>
</dbReference>
<evidence type="ECO:0000256" key="3">
    <source>
        <dbReference type="ARBA" id="ARBA00022692"/>
    </source>
</evidence>
<dbReference type="Proteomes" id="UP001055712">
    <property type="component" value="Unassembled WGS sequence"/>
</dbReference>
<evidence type="ECO:0000256" key="8">
    <source>
        <dbReference type="RuleBase" id="RU361216"/>
    </source>
</evidence>
<evidence type="ECO:0000256" key="5">
    <source>
        <dbReference type="ARBA" id="ARBA00022989"/>
    </source>
</evidence>
<dbReference type="InterPro" id="IPR001991">
    <property type="entry name" value="Na-dicarboxylate_symporter"/>
</dbReference>
<feature type="compositionally biased region" description="Low complexity" evidence="9">
    <location>
        <begin position="66"/>
        <end position="80"/>
    </location>
</feature>
<feature type="compositionally biased region" description="Low complexity" evidence="9">
    <location>
        <begin position="9"/>
        <end position="26"/>
    </location>
</feature>
<organism evidence="10 11">
    <name type="scientific">Chlorella vulgaris</name>
    <name type="common">Green alga</name>
    <dbReference type="NCBI Taxonomy" id="3077"/>
    <lineage>
        <taxon>Eukaryota</taxon>
        <taxon>Viridiplantae</taxon>
        <taxon>Chlorophyta</taxon>
        <taxon>core chlorophytes</taxon>
        <taxon>Trebouxiophyceae</taxon>
        <taxon>Chlorellales</taxon>
        <taxon>Chlorellaceae</taxon>
        <taxon>Chlorella clade</taxon>
        <taxon>Chlorella</taxon>
    </lineage>
</organism>
<keyword evidence="6 8" id="KW-0472">Membrane</keyword>
<feature type="transmembrane region" description="Helical" evidence="8">
    <location>
        <begin position="393"/>
        <end position="418"/>
    </location>
</feature>
<dbReference type="PANTHER" id="PTHR11958">
    <property type="entry name" value="SODIUM/DICARBOXYLATE SYMPORTER-RELATED"/>
    <property type="match status" value="1"/>
</dbReference>
<proteinExistence type="inferred from homology"/>
<comment type="subcellular location">
    <subcellularLocation>
        <location evidence="1 8">Membrane</location>
        <topology evidence="1 8">Multi-pass membrane protein</topology>
    </subcellularLocation>
</comment>
<evidence type="ECO:0000256" key="6">
    <source>
        <dbReference type="ARBA" id="ARBA00023136"/>
    </source>
</evidence>
<dbReference type="InterPro" id="IPR050746">
    <property type="entry name" value="DAACS"/>
</dbReference>
<evidence type="ECO:0000256" key="9">
    <source>
        <dbReference type="SAM" id="MobiDB-lite"/>
    </source>
</evidence>
<dbReference type="GO" id="GO:0015175">
    <property type="term" value="F:neutral L-amino acid transmembrane transporter activity"/>
    <property type="evidence" value="ECO:0007669"/>
    <property type="project" value="TreeGrafter"/>
</dbReference>
<keyword evidence="7" id="KW-0325">Glycoprotein</keyword>
<dbReference type="PANTHER" id="PTHR11958:SF63">
    <property type="entry name" value="AMINO ACID TRANSPORTER"/>
    <property type="match status" value="1"/>
</dbReference>
<dbReference type="GO" id="GO:0005313">
    <property type="term" value="F:L-glutamate transmembrane transporter activity"/>
    <property type="evidence" value="ECO:0007669"/>
    <property type="project" value="TreeGrafter"/>
</dbReference>
<feature type="transmembrane region" description="Helical" evidence="8">
    <location>
        <begin position="320"/>
        <end position="339"/>
    </location>
</feature>
<protein>
    <recommendedName>
        <fullName evidence="8">Amino acid transporter</fullName>
    </recommendedName>
</protein>
<feature type="transmembrane region" description="Helical" evidence="8">
    <location>
        <begin position="468"/>
        <end position="492"/>
    </location>
</feature>
<evidence type="ECO:0000313" key="10">
    <source>
        <dbReference type="EMBL" id="KAI3426849.1"/>
    </source>
</evidence>
<dbReference type="GO" id="GO:0015501">
    <property type="term" value="F:glutamate:sodium symporter activity"/>
    <property type="evidence" value="ECO:0007669"/>
    <property type="project" value="TreeGrafter"/>
</dbReference>
<feature type="transmembrane region" description="Helical" evidence="8">
    <location>
        <begin position="229"/>
        <end position="250"/>
    </location>
</feature>
<keyword evidence="4 8" id="KW-0769">Symport</keyword>
<keyword evidence="11" id="KW-1185">Reference proteome</keyword>
<reference evidence="10" key="2">
    <citation type="submission" date="2020-11" db="EMBL/GenBank/DDBJ databases">
        <authorList>
            <person name="Cecchin M."/>
            <person name="Marcolungo L."/>
            <person name="Rossato M."/>
            <person name="Girolomoni L."/>
            <person name="Cosentino E."/>
            <person name="Cuine S."/>
            <person name="Li-Beisson Y."/>
            <person name="Delledonne M."/>
            <person name="Ballottari M."/>
        </authorList>
    </citation>
    <scope>NUCLEOTIDE SEQUENCE</scope>
    <source>
        <strain evidence="10">211/11P</strain>
        <tissue evidence="10">Whole cell</tissue>
    </source>
</reference>
<feature type="transmembrane region" description="Helical" evidence="8">
    <location>
        <begin position="430"/>
        <end position="448"/>
    </location>
</feature>
<dbReference type="InterPro" id="IPR036458">
    <property type="entry name" value="Na:dicarbo_symporter_sf"/>
</dbReference>
<dbReference type="Gene3D" id="1.10.3860.10">
    <property type="entry name" value="Sodium:dicarboxylate symporter"/>
    <property type="match status" value="1"/>
</dbReference>
<reference evidence="10" key="1">
    <citation type="journal article" date="2019" name="Plant J.">
        <title>Chlorella vulgaris genome assembly and annotation reveals the molecular basis for metabolic acclimation to high light conditions.</title>
        <authorList>
            <person name="Cecchin M."/>
            <person name="Marcolungo L."/>
            <person name="Rossato M."/>
            <person name="Girolomoni L."/>
            <person name="Cosentino E."/>
            <person name="Cuine S."/>
            <person name="Li-Beisson Y."/>
            <person name="Delledonne M."/>
            <person name="Ballottari M."/>
        </authorList>
    </citation>
    <scope>NUCLEOTIDE SEQUENCE</scope>
    <source>
        <strain evidence="10">211/11P</strain>
    </source>
</reference>
<dbReference type="EMBL" id="SIDB01000010">
    <property type="protein sequence ID" value="KAI3426849.1"/>
    <property type="molecule type" value="Genomic_DNA"/>
</dbReference>
<comment type="similarity">
    <text evidence="8">Belongs to the dicarboxylate/amino acid:cation symporter (DAACS) (TC 2.A.23) family.</text>
</comment>
<evidence type="ECO:0000256" key="4">
    <source>
        <dbReference type="ARBA" id="ARBA00022847"/>
    </source>
</evidence>
<keyword evidence="3 8" id="KW-0812">Transmembrane</keyword>